<name>A0A7J6NKJ5_PEROL</name>
<evidence type="ECO:0000256" key="13">
    <source>
        <dbReference type="PROSITE-ProRule" id="PRU00282"/>
    </source>
</evidence>
<dbReference type="InterPro" id="IPR013083">
    <property type="entry name" value="Znf_RING/FYVE/PHD"/>
</dbReference>
<evidence type="ECO:0000256" key="1">
    <source>
        <dbReference type="ARBA" id="ARBA00004225"/>
    </source>
</evidence>
<dbReference type="GO" id="GO:0031966">
    <property type="term" value="C:mitochondrial membrane"/>
    <property type="evidence" value="ECO:0007669"/>
    <property type="project" value="UniProtKB-SubCell"/>
</dbReference>
<dbReference type="InterPro" id="IPR050567">
    <property type="entry name" value="Mitochondrial_Carrier"/>
</dbReference>
<dbReference type="InterPro" id="IPR019787">
    <property type="entry name" value="Znf_PHD-finger"/>
</dbReference>
<dbReference type="PANTHER" id="PTHR45624">
    <property type="entry name" value="MITOCHONDRIAL BASIC AMINO ACIDS TRANSPORTER-RELATED"/>
    <property type="match status" value="1"/>
</dbReference>
<keyword evidence="5" id="KW-0479">Metal-binding</keyword>
<keyword evidence="6" id="KW-0677">Repeat</keyword>
<evidence type="ECO:0000256" key="10">
    <source>
        <dbReference type="ARBA" id="ARBA00023128"/>
    </source>
</evidence>
<dbReference type="InterPro" id="IPR023395">
    <property type="entry name" value="MCP_dom_sf"/>
</dbReference>
<dbReference type="PROSITE" id="PS50920">
    <property type="entry name" value="SOLCAR"/>
    <property type="match status" value="2"/>
</dbReference>
<evidence type="ECO:0000256" key="11">
    <source>
        <dbReference type="ARBA" id="ARBA00023136"/>
    </source>
</evidence>
<sequence>MTDLRKPSELTGRLVGSGSAVREGLWSLGCGVLYGGTSVIVGHPLDTVKTKMQAQPEFRRTGSVGTFLTTVRAQGPRGLYRGFLPPFCGSLIFRSLQFASYGVVYAGLRDTWFEHTKLGGFLELRVIAGGLASGLSRAVVEAPLELIKTRRQLGGSYKARDLTIGASATVVRNVLLLGSFFIIAETFQAKSPEFFGAHPFLKGGVASTLAWCLVWPLDVVKSQMQAGHDRGGIAKLLTRCARDGTLYRGLLPGAARSFIANGASLYAYQFGQRLRSRFSSERAIASSVRGALIGGKYLMRSVADQTGSGPRCTRKKQRGSREGGYDGADLPECCWSTCLGTHQREVCALCHIAESSTSMLVCRDCDRGFHVGCCRSAGPIRVPKSPERWVCPDCRLCAKCACPLSEGSRVTDSGRMSALGLRKGSRVLLGFAGIVIDYRVSSLRCVLSFSASSMGWLEPPA</sequence>
<dbReference type="AlphaFoldDB" id="A0A7J6NKJ5"/>
<keyword evidence="9" id="KW-1133">Transmembrane helix</keyword>
<comment type="similarity">
    <text evidence="2 14">Belongs to the mitochondrial carrier (TC 2.A.29) family.</text>
</comment>
<dbReference type="GO" id="GO:0000064">
    <property type="term" value="F:L-ornithine transmembrane transporter activity"/>
    <property type="evidence" value="ECO:0007669"/>
    <property type="project" value="TreeGrafter"/>
</dbReference>
<keyword evidence="10" id="KW-0496">Mitochondrion</keyword>
<evidence type="ECO:0000256" key="5">
    <source>
        <dbReference type="ARBA" id="ARBA00022723"/>
    </source>
</evidence>
<evidence type="ECO:0000256" key="2">
    <source>
        <dbReference type="ARBA" id="ARBA00006375"/>
    </source>
</evidence>
<dbReference type="EMBL" id="JABANP010000317">
    <property type="protein sequence ID" value="KAF4684345.1"/>
    <property type="molecule type" value="Genomic_DNA"/>
</dbReference>
<dbReference type="PRINTS" id="PR00926">
    <property type="entry name" value="MITOCARRIER"/>
</dbReference>
<dbReference type="InterPro" id="IPR018108">
    <property type="entry name" value="MCP_transmembrane"/>
</dbReference>
<dbReference type="Pfam" id="PF00628">
    <property type="entry name" value="PHD"/>
    <property type="match status" value="1"/>
</dbReference>
<reference evidence="16 17" key="1">
    <citation type="submission" date="2020-04" db="EMBL/GenBank/DDBJ databases">
        <title>Perkinsus olseni comparative genomics.</title>
        <authorList>
            <person name="Bogema D.R."/>
        </authorList>
    </citation>
    <scope>NUCLEOTIDE SEQUENCE [LARGE SCALE GENOMIC DNA]</scope>
    <source>
        <strain evidence="16">00978-12</strain>
    </source>
</reference>
<dbReference type="SMART" id="SM00249">
    <property type="entry name" value="PHD"/>
    <property type="match status" value="1"/>
</dbReference>
<accession>A0A7J6NKJ5</accession>
<evidence type="ECO:0000256" key="14">
    <source>
        <dbReference type="RuleBase" id="RU000488"/>
    </source>
</evidence>
<evidence type="ECO:0000256" key="8">
    <source>
        <dbReference type="ARBA" id="ARBA00022833"/>
    </source>
</evidence>
<evidence type="ECO:0000256" key="6">
    <source>
        <dbReference type="ARBA" id="ARBA00022737"/>
    </source>
</evidence>
<evidence type="ECO:0000313" key="16">
    <source>
        <dbReference type="EMBL" id="KAF4684345.1"/>
    </source>
</evidence>
<dbReference type="SUPFAM" id="SSF57903">
    <property type="entry name" value="FYVE/PHD zinc finger"/>
    <property type="match status" value="1"/>
</dbReference>
<dbReference type="InterPro" id="IPR002067">
    <property type="entry name" value="MCP"/>
</dbReference>
<keyword evidence="3 14" id="KW-0813">Transport</keyword>
<dbReference type="Gene3D" id="3.30.40.10">
    <property type="entry name" value="Zinc/RING finger domain, C3HC4 (zinc finger)"/>
    <property type="match status" value="1"/>
</dbReference>
<dbReference type="InterPro" id="IPR019786">
    <property type="entry name" value="Zinc_finger_PHD-type_CS"/>
</dbReference>
<evidence type="ECO:0000259" key="15">
    <source>
        <dbReference type="PROSITE" id="PS50016"/>
    </source>
</evidence>
<dbReference type="InterPro" id="IPR001965">
    <property type="entry name" value="Znf_PHD"/>
</dbReference>
<proteinExistence type="inferred from homology"/>
<feature type="domain" description="PHD-type" evidence="15">
    <location>
        <begin position="344"/>
        <end position="397"/>
    </location>
</feature>
<keyword evidence="7 12" id="KW-0863">Zinc-finger</keyword>
<evidence type="ECO:0000313" key="17">
    <source>
        <dbReference type="Proteomes" id="UP000541610"/>
    </source>
</evidence>
<keyword evidence="8" id="KW-0862">Zinc</keyword>
<comment type="subcellular location">
    <subcellularLocation>
        <location evidence="1">Mitochondrion membrane</location>
        <topology evidence="1">Multi-pass membrane protein</topology>
    </subcellularLocation>
</comment>
<dbReference type="InterPro" id="IPR011011">
    <property type="entry name" value="Znf_FYVE_PHD"/>
</dbReference>
<keyword evidence="11 13" id="KW-0472">Membrane</keyword>
<gene>
    <name evidence="16" type="ORF">FOZ60_007971</name>
</gene>
<keyword evidence="4 13" id="KW-0812">Transmembrane</keyword>
<dbReference type="OrthoDB" id="14252at2759"/>
<dbReference type="Gene3D" id="1.50.40.10">
    <property type="entry name" value="Mitochondrial carrier domain"/>
    <property type="match status" value="2"/>
</dbReference>
<dbReference type="PROSITE" id="PS01359">
    <property type="entry name" value="ZF_PHD_1"/>
    <property type="match status" value="1"/>
</dbReference>
<feature type="repeat" description="Solcar" evidence="13">
    <location>
        <begin position="198"/>
        <end position="274"/>
    </location>
</feature>
<protein>
    <recommendedName>
        <fullName evidence="15">PHD-type domain-containing protein</fullName>
    </recommendedName>
</protein>
<comment type="caution">
    <text evidence="16">The sequence shown here is derived from an EMBL/GenBank/DDBJ whole genome shotgun (WGS) entry which is preliminary data.</text>
</comment>
<evidence type="ECO:0000256" key="3">
    <source>
        <dbReference type="ARBA" id="ARBA00022448"/>
    </source>
</evidence>
<dbReference type="SUPFAM" id="SSF103506">
    <property type="entry name" value="Mitochondrial carrier"/>
    <property type="match status" value="1"/>
</dbReference>
<evidence type="ECO:0000256" key="7">
    <source>
        <dbReference type="ARBA" id="ARBA00022771"/>
    </source>
</evidence>
<dbReference type="PROSITE" id="PS50016">
    <property type="entry name" value="ZF_PHD_2"/>
    <property type="match status" value="1"/>
</dbReference>
<dbReference type="PANTHER" id="PTHR45624:SF58">
    <property type="entry name" value="CARRIER PROTEIN, PUTATIVE-RELATED"/>
    <property type="match status" value="1"/>
</dbReference>
<feature type="repeat" description="Solcar" evidence="13">
    <location>
        <begin position="22"/>
        <end position="107"/>
    </location>
</feature>
<dbReference type="Pfam" id="PF00153">
    <property type="entry name" value="Mito_carr"/>
    <property type="match status" value="2"/>
</dbReference>
<evidence type="ECO:0000256" key="4">
    <source>
        <dbReference type="ARBA" id="ARBA00022692"/>
    </source>
</evidence>
<dbReference type="GO" id="GO:1990575">
    <property type="term" value="P:mitochondrial L-ornithine transmembrane transport"/>
    <property type="evidence" value="ECO:0007669"/>
    <property type="project" value="TreeGrafter"/>
</dbReference>
<dbReference type="Proteomes" id="UP000541610">
    <property type="component" value="Unassembled WGS sequence"/>
</dbReference>
<dbReference type="GO" id="GO:0008270">
    <property type="term" value="F:zinc ion binding"/>
    <property type="evidence" value="ECO:0007669"/>
    <property type="project" value="UniProtKB-KW"/>
</dbReference>
<evidence type="ECO:0000256" key="9">
    <source>
        <dbReference type="ARBA" id="ARBA00022989"/>
    </source>
</evidence>
<evidence type="ECO:0000256" key="12">
    <source>
        <dbReference type="PROSITE-ProRule" id="PRU00146"/>
    </source>
</evidence>
<organism evidence="16 17">
    <name type="scientific">Perkinsus olseni</name>
    <name type="common">Perkinsus atlanticus</name>
    <dbReference type="NCBI Taxonomy" id="32597"/>
    <lineage>
        <taxon>Eukaryota</taxon>
        <taxon>Sar</taxon>
        <taxon>Alveolata</taxon>
        <taxon>Perkinsozoa</taxon>
        <taxon>Perkinsea</taxon>
        <taxon>Perkinsida</taxon>
        <taxon>Perkinsidae</taxon>
        <taxon>Perkinsus</taxon>
    </lineage>
</organism>